<gene>
    <name evidence="1" type="ORF">MKP05_21290</name>
</gene>
<name>A0ABS9S0K2_9GAMM</name>
<evidence type="ECO:0000313" key="2">
    <source>
        <dbReference type="Proteomes" id="UP001202117"/>
    </source>
</evidence>
<evidence type="ECO:0000313" key="1">
    <source>
        <dbReference type="EMBL" id="MCH4565628.1"/>
    </source>
</evidence>
<proteinExistence type="predicted"/>
<dbReference type="EMBL" id="JAKVPY010000095">
    <property type="protein sequence ID" value="MCH4565628.1"/>
    <property type="molecule type" value="Genomic_DNA"/>
</dbReference>
<keyword evidence="2" id="KW-1185">Reference proteome</keyword>
<dbReference type="Proteomes" id="UP001202117">
    <property type="component" value="Unassembled WGS sequence"/>
</dbReference>
<accession>A0ABS9S0K2</accession>
<reference evidence="1 2" key="1">
    <citation type="submission" date="2022-02" db="EMBL/GenBank/DDBJ databases">
        <title>Halomonas fukangensis sp. nov., a halophilic bacterium isolated from a bulk soil of Kalidium foliatum at Fukang.</title>
        <authorList>
            <person name="Huang Y."/>
        </authorList>
    </citation>
    <scope>NUCLEOTIDE SEQUENCE [LARGE SCALE GENOMIC DNA]</scope>
    <source>
        <strain evidence="1 2">EGI 63088</strain>
    </source>
</reference>
<protein>
    <submittedName>
        <fullName evidence="1">Uncharacterized protein</fullName>
    </submittedName>
</protein>
<comment type="caution">
    <text evidence="1">The sequence shown here is derived from an EMBL/GenBank/DDBJ whole genome shotgun (WGS) entry which is preliminary data.</text>
</comment>
<feature type="non-terminal residue" evidence="1">
    <location>
        <position position="62"/>
    </location>
</feature>
<organism evidence="1 2">
    <name type="scientific">Halomonas flagellata</name>
    <dbReference type="NCBI Taxonomy" id="2920385"/>
    <lineage>
        <taxon>Bacteria</taxon>
        <taxon>Pseudomonadati</taxon>
        <taxon>Pseudomonadota</taxon>
        <taxon>Gammaproteobacteria</taxon>
        <taxon>Oceanospirillales</taxon>
        <taxon>Halomonadaceae</taxon>
        <taxon>Halomonas</taxon>
    </lineage>
</organism>
<sequence>MNVEIIPFKTEYATTFKDLNVAWLKKYFVVEPHDEEVLSNCKENIIDKGGYIYFAKVKDTII</sequence>